<gene>
    <name evidence="2" type="ORF">RJ641_028616</name>
</gene>
<dbReference type="SMART" id="SM00653">
    <property type="entry name" value="eIF2B_5"/>
    <property type="match status" value="1"/>
</dbReference>
<name>A0AAN8VZJ6_9MAGN</name>
<evidence type="ECO:0000313" key="2">
    <source>
        <dbReference type="EMBL" id="KAK6943239.1"/>
    </source>
</evidence>
<accession>A0AAN8VZJ6</accession>
<evidence type="ECO:0000259" key="1">
    <source>
        <dbReference type="SMART" id="SM00653"/>
    </source>
</evidence>
<feature type="domain" description="Translation initiation factor IF2/IF5" evidence="1">
    <location>
        <begin position="98"/>
        <end position="227"/>
    </location>
</feature>
<proteinExistence type="predicted"/>
<dbReference type="PANTHER" id="PTHR23001:SF3">
    <property type="entry name" value="EUKARYOTIC TRANSLATION INITIATION FACTOR 2 SUBUNIT 2"/>
    <property type="match status" value="1"/>
</dbReference>
<dbReference type="EMBL" id="JBAMMX010000004">
    <property type="protein sequence ID" value="KAK6943239.1"/>
    <property type="molecule type" value="Genomic_DNA"/>
</dbReference>
<dbReference type="InterPro" id="IPR002735">
    <property type="entry name" value="Transl_init_fac_IF2/IF5_dom"/>
</dbReference>
<comment type="caution">
    <text evidence="2">The sequence shown here is derived from an EMBL/GenBank/DDBJ whole genome shotgun (WGS) entry which is preliminary data.</text>
</comment>
<organism evidence="2 3">
    <name type="scientific">Dillenia turbinata</name>
    <dbReference type="NCBI Taxonomy" id="194707"/>
    <lineage>
        <taxon>Eukaryota</taxon>
        <taxon>Viridiplantae</taxon>
        <taxon>Streptophyta</taxon>
        <taxon>Embryophyta</taxon>
        <taxon>Tracheophyta</taxon>
        <taxon>Spermatophyta</taxon>
        <taxon>Magnoliopsida</taxon>
        <taxon>eudicotyledons</taxon>
        <taxon>Gunneridae</taxon>
        <taxon>Pentapetalae</taxon>
        <taxon>Dilleniales</taxon>
        <taxon>Dilleniaceae</taxon>
        <taxon>Dillenia</taxon>
    </lineage>
</organism>
<dbReference type="InterPro" id="IPR045196">
    <property type="entry name" value="IF2/IF5"/>
</dbReference>
<dbReference type="PANTHER" id="PTHR23001">
    <property type="entry name" value="EUKARYOTIC TRANSLATION INITIATION FACTOR"/>
    <property type="match status" value="1"/>
</dbReference>
<evidence type="ECO:0000313" key="3">
    <source>
        <dbReference type="Proteomes" id="UP001370490"/>
    </source>
</evidence>
<dbReference type="GO" id="GO:0003729">
    <property type="term" value="F:mRNA binding"/>
    <property type="evidence" value="ECO:0007669"/>
    <property type="project" value="TreeGrafter"/>
</dbReference>
<dbReference type="AlphaFoldDB" id="A0AAN8VZJ6"/>
<protein>
    <recommendedName>
        <fullName evidence="1">Translation initiation factor IF2/IF5 domain-containing protein</fullName>
    </recommendedName>
</protein>
<dbReference type="Gene3D" id="3.30.30.170">
    <property type="match status" value="1"/>
</dbReference>
<keyword evidence="3" id="KW-1185">Reference proteome</keyword>
<dbReference type="InterPro" id="IPR016189">
    <property type="entry name" value="Transl_init_fac_IF2/IF5_N"/>
</dbReference>
<dbReference type="GO" id="GO:0031369">
    <property type="term" value="F:translation initiation factor binding"/>
    <property type="evidence" value="ECO:0007669"/>
    <property type="project" value="TreeGrafter"/>
</dbReference>
<dbReference type="GO" id="GO:0001731">
    <property type="term" value="P:formation of translation preinitiation complex"/>
    <property type="evidence" value="ECO:0007669"/>
    <property type="project" value="TreeGrafter"/>
</dbReference>
<reference evidence="2 3" key="1">
    <citation type="submission" date="2023-12" db="EMBL/GenBank/DDBJ databases">
        <title>A high-quality genome assembly for Dillenia turbinata (Dilleniales).</title>
        <authorList>
            <person name="Chanderbali A."/>
        </authorList>
    </citation>
    <scope>NUCLEOTIDE SEQUENCE [LARGE SCALE GENOMIC DNA]</scope>
    <source>
        <strain evidence="2">LSX21</strain>
        <tissue evidence="2">Leaf</tissue>
    </source>
</reference>
<sequence>MKKQNFSAGVNGKLHQLLIGSRTTGAPRVIIIITTSDIFEDFLCMWKCLIFSSYEEGEGIVLSRYPWDGTDRDYKYDELLNRVFSILRENNPELAGNRCSTVIRPPQVLQKGTKKLVFVNFMDLCETFFLQLAPFDPTKKKKKKFVVQDPIDDSVDKLTEKTENLSGCIGNLIMLWLSCCLRWELRLVVKGRFAPKSFEGILRRYTNTILTKENRLVFLRYEQLEFTVSETRIKKKN</sequence>
<dbReference type="GO" id="GO:0005850">
    <property type="term" value="C:eukaryotic translation initiation factor 2 complex"/>
    <property type="evidence" value="ECO:0007669"/>
    <property type="project" value="TreeGrafter"/>
</dbReference>
<dbReference type="Proteomes" id="UP001370490">
    <property type="component" value="Unassembled WGS sequence"/>
</dbReference>
<dbReference type="GO" id="GO:0003743">
    <property type="term" value="F:translation initiation factor activity"/>
    <property type="evidence" value="ECO:0007669"/>
    <property type="project" value="InterPro"/>
</dbReference>
<dbReference type="SUPFAM" id="SSF100966">
    <property type="entry name" value="Translation initiation factor 2 beta, aIF2beta, N-terminal domain"/>
    <property type="match status" value="1"/>
</dbReference>